<dbReference type="HOGENOM" id="CLU_2334180_0_0_1"/>
<keyword evidence="1" id="KW-1133">Transmembrane helix</keyword>
<dbReference type="AlphaFoldDB" id="S3CP57"/>
<dbReference type="EMBL" id="KE148149">
    <property type="protein sequence ID" value="EPE08323.1"/>
    <property type="molecule type" value="Genomic_DNA"/>
</dbReference>
<feature type="transmembrane region" description="Helical" evidence="1">
    <location>
        <begin position="28"/>
        <end position="49"/>
    </location>
</feature>
<keyword evidence="1" id="KW-0812">Transmembrane</keyword>
<proteinExistence type="predicted"/>
<dbReference type="eggNOG" id="ENOG502T0TG">
    <property type="taxonomic scope" value="Eukaryota"/>
</dbReference>
<gene>
    <name evidence="2" type="ORF">F503_01106</name>
</gene>
<dbReference type="STRING" id="1262450.S3CP57"/>
<keyword evidence="3" id="KW-1185">Reference proteome</keyword>
<evidence type="ECO:0000256" key="1">
    <source>
        <dbReference type="SAM" id="Phobius"/>
    </source>
</evidence>
<sequence length="98" mass="11059">MVAIDTSALIARDVANIAKRSNWAGKEAGVIVVFAIVFVVAVSLTGLFIHKCISKRKASKPQNFDLWDGRVLEWTGVVWPSNFRTTRPRPDPDYFDFY</sequence>
<dbReference type="Proteomes" id="UP000016923">
    <property type="component" value="Unassembled WGS sequence"/>
</dbReference>
<name>S3CP57_OPHP1</name>
<evidence type="ECO:0000313" key="2">
    <source>
        <dbReference type="EMBL" id="EPE08323.1"/>
    </source>
</evidence>
<reference evidence="2 3" key="1">
    <citation type="journal article" date="2013" name="BMC Genomics">
        <title>The genome and transcriptome of the pine saprophyte Ophiostoma piceae, and a comparison with the bark beetle-associated pine pathogen Grosmannia clavigera.</title>
        <authorList>
            <person name="Haridas S."/>
            <person name="Wang Y."/>
            <person name="Lim L."/>
            <person name="Massoumi Alamouti S."/>
            <person name="Jackman S."/>
            <person name="Docking R."/>
            <person name="Robertson G."/>
            <person name="Birol I."/>
            <person name="Bohlmann J."/>
            <person name="Breuil C."/>
        </authorList>
    </citation>
    <scope>NUCLEOTIDE SEQUENCE [LARGE SCALE GENOMIC DNA]</scope>
    <source>
        <strain evidence="2 3">UAMH 11346</strain>
    </source>
</reference>
<organism evidence="2 3">
    <name type="scientific">Ophiostoma piceae (strain UAMH 11346)</name>
    <name type="common">Sap stain fungus</name>
    <dbReference type="NCBI Taxonomy" id="1262450"/>
    <lineage>
        <taxon>Eukaryota</taxon>
        <taxon>Fungi</taxon>
        <taxon>Dikarya</taxon>
        <taxon>Ascomycota</taxon>
        <taxon>Pezizomycotina</taxon>
        <taxon>Sordariomycetes</taxon>
        <taxon>Sordariomycetidae</taxon>
        <taxon>Ophiostomatales</taxon>
        <taxon>Ophiostomataceae</taxon>
        <taxon>Ophiostoma</taxon>
    </lineage>
</organism>
<dbReference type="OrthoDB" id="5402816at2759"/>
<evidence type="ECO:0000313" key="3">
    <source>
        <dbReference type="Proteomes" id="UP000016923"/>
    </source>
</evidence>
<keyword evidence="1" id="KW-0472">Membrane</keyword>
<dbReference type="VEuPathDB" id="FungiDB:F503_01106"/>
<accession>S3CP57</accession>
<protein>
    <submittedName>
        <fullName evidence="2">Uncharacterized protein</fullName>
    </submittedName>
</protein>